<protein>
    <submittedName>
        <fullName evidence="1">Uncharacterized protein</fullName>
    </submittedName>
</protein>
<name>A0A5E4QIL4_9NEOP</name>
<proteinExistence type="predicted"/>
<organism evidence="1 2">
    <name type="scientific">Leptidea sinapis</name>
    <dbReference type="NCBI Taxonomy" id="189913"/>
    <lineage>
        <taxon>Eukaryota</taxon>
        <taxon>Metazoa</taxon>
        <taxon>Ecdysozoa</taxon>
        <taxon>Arthropoda</taxon>
        <taxon>Hexapoda</taxon>
        <taxon>Insecta</taxon>
        <taxon>Pterygota</taxon>
        <taxon>Neoptera</taxon>
        <taxon>Endopterygota</taxon>
        <taxon>Lepidoptera</taxon>
        <taxon>Glossata</taxon>
        <taxon>Ditrysia</taxon>
        <taxon>Papilionoidea</taxon>
        <taxon>Pieridae</taxon>
        <taxon>Dismorphiinae</taxon>
        <taxon>Leptidea</taxon>
    </lineage>
</organism>
<reference evidence="1 2" key="1">
    <citation type="submission" date="2017-07" db="EMBL/GenBank/DDBJ databases">
        <authorList>
            <person name="Talla V."/>
            <person name="Backstrom N."/>
        </authorList>
    </citation>
    <scope>NUCLEOTIDE SEQUENCE [LARGE SCALE GENOMIC DNA]</scope>
</reference>
<accession>A0A5E4QIL4</accession>
<sequence length="208" mass="24233">MNVLDTNQKLKNELSSLHKDYTNIIDDRDRLQKLLHNNQECMMEYEQALKIIVTLEKELNIANTFISKFEEDSQNTTSQQTQSLYDKLINNNRQPLTIYEETTPNNVLATCSSNKIKKYVKINKCIRKTKKIISQNKQSSLQSIISKLQKSIKSLNDKYISSQILINEYSHNMDEIIKLSSYNAERFESLTNNQILCNCNKSRNSIKV</sequence>
<dbReference type="EMBL" id="FZQP02003168">
    <property type="protein sequence ID" value="VVC97402.1"/>
    <property type="molecule type" value="Genomic_DNA"/>
</dbReference>
<keyword evidence="2" id="KW-1185">Reference proteome</keyword>
<dbReference type="AlphaFoldDB" id="A0A5E4QIL4"/>
<evidence type="ECO:0000313" key="1">
    <source>
        <dbReference type="EMBL" id="VVC97402.1"/>
    </source>
</evidence>
<gene>
    <name evidence="1" type="ORF">LSINAPIS_LOCUS8690</name>
</gene>
<dbReference type="Proteomes" id="UP000324832">
    <property type="component" value="Unassembled WGS sequence"/>
</dbReference>
<evidence type="ECO:0000313" key="2">
    <source>
        <dbReference type="Proteomes" id="UP000324832"/>
    </source>
</evidence>